<dbReference type="Proteomes" id="UP001374579">
    <property type="component" value="Unassembled WGS sequence"/>
</dbReference>
<dbReference type="InterPro" id="IPR011009">
    <property type="entry name" value="Kinase-like_dom_sf"/>
</dbReference>
<dbReference type="SUPFAM" id="SSF56112">
    <property type="entry name" value="Protein kinase-like (PK-like)"/>
    <property type="match status" value="1"/>
</dbReference>
<evidence type="ECO:0000256" key="2">
    <source>
        <dbReference type="SAM" id="MobiDB-lite"/>
    </source>
</evidence>
<dbReference type="InterPro" id="IPR052402">
    <property type="entry name" value="ADCK_kinase"/>
</dbReference>
<dbReference type="InterPro" id="IPR044095">
    <property type="entry name" value="ADCK2_dom"/>
</dbReference>
<feature type="transmembrane region" description="Helical" evidence="3">
    <location>
        <begin position="59"/>
        <end position="79"/>
    </location>
</feature>
<keyword evidence="3" id="KW-0812">Transmembrane</keyword>
<keyword evidence="3" id="KW-0472">Membrane</keyword>
<evidence type="ECO:0000313" key="5">
    <source>
        <dbReference type="EMBL" id="KAK7096681.1"/>
    </source>
</evidence>
<organism evidence="5 6">
    <name type="scientific">Littorina saxatilis</name>
    <dbReference type="NCBI Taxonomy" id="31220"/>
    <lineage>
        <taxon>Eukaryota</taxon>
        <taxon>Metazoa</taxon>
        <taxon>Spiralia</taxon>
        <taxon>Lophotrochozoa</taxon>
        <taxon>Mollusca</taxon>
        <taxon>Gastropoda</taxon>
        <taxon>Caenogastropoda</taxon>
        <taxon>Littorinimorpha</taxon>
        <taxon>Littorinoidea</taxon>
        <taxon>Littorinidae</taxon>
        <taxon>Littorina</taxon>
    </lineage>
</organism>
<protein>
    <recommendedName>
        <fullName evidence="4">ABC1 atypical kinase-like domain-containing protein</fullName>
    </recommendedName>
</protein>
<dbReference type="Pfam" id="PF03109">
    <property type="entry name" value="ABC1"/>
    <property type="match status" value="1"/>
</dbReference>
<evidence type="ECO:0000259" key="4">
    <source>
        <dbReference type="Pfam" id="PF03109"/>
    </source>
</evidence>
<evidence type="ECO:0000313" key="6">
    <source>
        <dbReference type="Proteomes" id="UP001374579"/>
    </source>
</evidence>
<dbReference type="EMBL" id="JBAMIC010000013">
    <property type="protein sequence ID" value="KAK7096681.1"/>
    <property type="molecule type" value="Genomic_DNA"/>
</dbReference>
<keyword evidence="3" id="KW-1133">Transmembrane helix</keyword>
<keyword evidence="6" id="KW-1185">Reference proteome</keyword>
<proteinExistence type="inferred from homology"/>
<feature type="region of interest" description="Disordered" evidence="2">
    <location>
        <begin position="222"/>
        <end position="242"/>
    </location>
</feature>
<evidence type="ECO:0000256" key="1">
    <source>
        <dbReference type="ARBA" id="ARBA00009670"/>
    </source>
</evidence>
<reference evidence="5 6" key="1">
    <citation type="submission" date="2024-02" db="EMBL/GenBank/DDBJ databases">
        <title>Chromosome-scale genome assembly of the rough periwinkle Littorina saxatilis.</title>
        <authorList>
            <person name="De Jode A."/>
            <person name="Faria R."/>
            <person name="Formenti G."/>
            <person name="Sims Y."/>
            <person name="Smith T.P."/>
            <person name="Tracey A."/>
            <person name="Wood J.M.D."/>
            <person name="Zagrodzka Z.B."/>
            <person name="Johannesson K."/>
            <person name="Butlin R.K."/>
            <person name="Leder E.H."/>
        </authorList>
    </citation>
    <scope>NUCLEOTIDE SEQUENCE [LARGE SCALE GENOMIC DNA]</scope>
    <source>
        <strain evidence="5">Snail1</strain>
        <tissue evidence="5">Muscle</tissue>
    </source>
</reference>
<accession>A0AAN9B142</accession>
<name>A0AAN9B142_9CAEN</name>
<evidence type="ECO:0000256" key="3">
    <source>
        <dbReference type="SAM" id="Phobius"/>
    </source>
</evidence>
<dbReference type="PANTHER" id="PTHR45890:SF1">
    <property type="entry name" value="AARF DOMAIN CONTAINING KINASE 2"/>
    <property type="match status" value="1"/>
</dbReference>
<dbReference type="GO" id="GO:0005739">
    <property type="term" value="C:mitochondrion"/>
    <property type="evidence" value="ECO:0007669"/>
    <property type="project" value="TreeGrafter"/>
</dbReference>
<dbReference type="AlphaFoldDB" id="A0AAN9B142"/>
<gene>
    <name evidence="5" type="ORF">V1264_003757</name>
</gene>
<sequence>MLLNCAGVTLRDLQKVFPSWRKAQCQDHVVVKPTNTQQKERETFKNSASHLIRKMRRSVLLFLQFLKLSLLFGPLLVLYPVTLLSGRLYSVWLNAFFYVVEFSGPVYIKLGQWASTRRDLFSAEFCELFSQLHHSVRPHDWYYTERALRTAYGKRWYQVLKIDKNQKPLGSGCVAQVYKGYIHTDDLPQETLEAMSDTDELDDLYFKDGVEIQNLMDTFSISDDSDEDTRAADPGEDTPFADNPDYIPVAVKVLHPGIHERFSNNLVLMSMVAGFLEFVIPSLRWVNLTDCVREFSVAMMKQMDMIHEARCLKRFYADFADVTSVRIPVPIMGLLRRNILVESFEDGQPIHEFLQETEDTPKGLRERLAEIGVDALLQMVFVKNFVHGDLHPGNILVQNAEAFQEQTEESSLVMLDVGDVIVTTVASNPCPLRLVLLDCGITASLGAEDRTKFNQVFTAVVKGEGEVVADLFLEKSHHVECTDPEAFRKDMVDLVNKARETTLQLSKIKVSVLLSDVFSVLSKHRVKLESNFATIILAIAILEGLGRSLDPDLDILSKAKGVLLGKMVQRLR</sequence>
<feature type="domain" description="ABC1 atypical kinase-like" evidence="4">
    <location>
        <begin position="248"/>
        <end position="469"/>
    </location>
</feature>
<comment type="caution">
    <text evidence="5">The sequence shown here is derived from an EMBL/GenBank/DDBJ whole genome shotgun (WGS) entry which is preliminary data.</text>
</comment>
<dbReference type="PANTHER" id="PTHR45890">
    <property type="entry name" value="AARF DOMAIN CONTAINING KINASE 2 (PREDICTED)"/>
    <property type="match status" value="1"/>
</dbReference>
<dbReference type="CDD" id="cd13971">
    <property type="entry name" value="ADCK2-like"/>
    <property type="match status" value="1"/>
</dbReference>
<comment type="similarity">
    <text evidence="1">Belongs to the protein kinase superfamily. ADCK protein kinase family.</text>
</comment>
<dbReference type="InterPro" id="IPR004147">
    <property type="entry name" value="ABC1_dom"/>
</dbReference>